<accession>A0A1M5H817</accession>
<evidence type="ECO:0000256" key="1">
    <source>
        <dbReference type="ARBA" id="ARBA00009437"/>
    </source>
</evidence>
<dbReference type="Gene3D" id="3.40.190.10">
    <property type="entry name" value="Periplasmic binding protein-like II"/>
    <property type="match status" value="2"/>
</dbReference>
<dbReference type="STRING" id="494016.SAMN04487965_3331"/>
<feature type="domain" description="HTH lysR-type" evidence="5">
    <location>
        <begin position="1"/>
        <end position="58"/>
    </location>
</feature>
<gene>
    <name evidence="6" type="ORF">SAMN04487965_3331</name>
</gene>
<dbReference type="InterPro" id="IPR036390">
    <property type="entry name" value="WH_DNA-bd_sf"/>
</dbReference>
<keyword evidence="3 6" id="KW-0238">DNA-binding</keyword>
<reference evidence="7" key="1">
    <citation type="submission" date="2016-11" db="EMBL/GenBank/DDBJ databases">
        <authorList>
            <person name="Varghese N."/>
            <person name="Submissions S."/>
        </authorList>
    </citation>
    <scope>NUCLEOTIDE SEQUENCE [LARGE SCALE GENOMIC DNA]</scope>
    <source>
        <strain evidence="7">CGMCC 1.7063</strain>
    </source>
</reference>
<name>A0A1M5H817_9GAMM</name>
<keyword evidence="2" id="KW-0805">Transcription regulation</keyword>
<dbReference type="AlphaFoldDB" id="A0A1M5H817"/>
<dbReference type="Proteomes" id="UP000184170">
    <property type="component" value="Unassembled WGS sequence"/>
</dbReference>
<dbReference type="PROSITE" id="PS50931">
    <property type="entry name" value="HTH_LYSR"/>
    <property type="match status" value="1"/>
</dbReference>
<dbReference type="PANTHER" id="PTHR30126:SF91">
    <property type="entry name" value="LYSR FAMILY TRANSCRIPTIONAL REGULATOR"/>
    <property type="match status" value="1"/>
</dbReference>
<dbReference type="GO" id="GO:0003700">
    <property type="term" value="F:DNA-binding transcription factor activity"/>
    <property type="evidence" value="ECO:0007669"/>
    <property type="project" value="InterPro"/>
</dbReference>
<dbReference type="InterPro" id="IPR036388">
    <property type="entry name" value="WH-like_DNA-bd_sf"/>
</dbReference>
<dbReference type="EMBL" id="FQVA01000007">
    <property type="protein sequence ID" value="SHG12169.1"/>
    <property type="molecule type" value="Genomic_DNA"/>
</dbReference>
<organism evidence="6 7">
    <name type="scientific">Microbulbifer donghaiensis</name>
    <dbReference type="NCBI Taxonomy" id="494016"/>
    <lineage>
        <taxon>Bacteria</taxon>
        <taxon>Pseudomonadati</taxon>
        <taxon>Pseudomonadota</taxon>
        <taxon>Gammaproteobacteria</taxon>
        <taxon>Cellvibrionales</taxon>
        <taxon>Microbulbiferaceae</taxon>
        <taxon>Microbulbifer</taxon>
    </lineage>
</organism>
<protein>
    <submittedName>
        <fullName evidence="6">DNA-binding transcriptional regulator, LysR family</fullName>
    </submittedName>
</protein>
<dbReference type="SUPFAM" id="SSF46785">
    <property type="entry name" value="Winged helix' DNA-binding domain"/>
    <property type="match status" value="1"/>
</dbReference>
<evidence type="ECO:0000313" key="7">
    <source>
        <dbReference type="Proteomes" id="UP000184170"/>
    </source>
</evidence>
<dbReference type="SUPFAM" id="SSF53850">
    <property type="entry name" value="Periplasmic binding protein-like II"/>
    <property type="match status" value="1"/>
</dbReference>
<dbReference type="InterPro" id="IPR000847">
    <property type="entry name" value="LysR_HTH_N"/>
</dbReference>
<keyword evidence="4" id="KW-0804">Transcription</keyword>
<dbReference type="Gene3D" id="1.10.10.10">
    <property type="entry name" value="Winged helix-like DNA-binding domain superfamily/Winged helix DNA-binding domain"/>
    <property type="match status" value="1"/>
</dbReference>
<dbReference type="RefSeq" id="WP_073277274.1">
    <property type="nucleotide sequence ID" value="NZ_FQVA01000007.1"/>
</dbReference>
<comment type="similarity">
    <text evidence="1">Belongs to the LysR transcriptional regulatory family.</text>
</comment>
<dbReference type="OrthoDB" id="9785745at2"/>
<evidence type="ECO:0000313" key="6">
    <source>
        <dbReference type="EMBL" id="SHG12169.1"/>
    </source>
</evidence>
<keyword evidence="7" id="KW-1185">Reference proteome</keyword>
<evidence type="ECO:0000259" key="5">
    <source>
        <dbReference type="PROSITE" id="PS50931"/>
    </source>
</evidence>
<dbReference type="GO" id="GO:0000976">
    <property type="term" value="F:transcription cis-regulatory region binding"/>
    <property type="evidence" value="ECO:0007669"/>
    <property type="project" value="TreeGrafter"/>
</dbReference>
<dbReference type="Pfam" id="PF03466">
    <property type="entry name" value="LysR_substrate"/>
    <property type="match status" value="1"/>
</dbReference>
<dbReference type="InterPro" id="IPR005119">
    <property type="entry name" value="LysR_subst-bd"/>
</dbReference>
<dbReference type="CDD" id="cd05466">
    <property type="entry name" value="PBP2_LTTR_substrate"/>
    <property type="match status" value="1"/>
</dbReference>
<evidence type="ECO:0000256" key="2">
    <source>
        <dbReference type="ARBA" id="ARBA00023015"/>
    </source>
</evidence>
<evidence type="ECO:0000256" key="3">
    <source>
        <dbReference type="ARBA" id="ARBA00023125"/>
    </source>
</evidence>
<proteinExistence type="inferred from homology"/>
<dbReference type="Pfam" id="PF00126">
    <property type="entry name" value="HTH_1"/>
    <property type="match status" value="1"/>
</dbReference>
<evidence type="ECO:0000256" key="4">
    <source>
        <dbReference type="ARBA" id="ARBA00023163"/>
    </source>
</evidence>
<dbReference type="PANTHER" id="PTHR30126">
    <property type="entry name" value="HTH-TYPE TRANSCRIPTIONAL REGULATOR"/>
    <property type="match status" value="1"/>
</dbReference>
<sequence length="294" mass="31992">MEIEDLEKFLVIAATENLQRAADRLDTTAGGLSKSLRRLETALDTRLFDRVGKQIKVNDAGRRLQRRAAEIVAMTQQTRAEFSGLAHTLECRVAAPAMLQLKWAGRIQQVLVQQHGNARLSMTSAYEALALKMLVRGEVDFALVTDAMSGKIPNGMSVRAIGSTTMRVAAAPSHPLVAGRTARPIEVTTETILQHPFAAPTVSPFCGEERGIGSDGWREDALPRKIGAVVNDYGVLCSMVMSGGLLAYLPEQLLAEIGAVRIKVVDCPYYCTEHLIAVWRGGSEGWLDRLVPAI</sequence>